<dbReference type="GO" id="GO:0016491">
    <property type="term" value="F:oxidoreductase activity"/>
    <property type="evidence" value="ECO:0007669"/>
    <property type="project" value="UniProtKB-KW"/>
</dbReference>
<dbReference type="EMBL" id="HG992979">
    <property type="protein sequence ID" value="CAE7025828.1"/>
    <property type="molecule type" value="Genomic_DNA"/>
</dbReference>
<keyword evidence="3" id="KW-0560">Oxidoreductase</keyword>
<dbReference type="PANTHER" id="PTHR43963">
    <property type="entry name" value="CARBONYL REDUCTASE 1-RELATED"/>
    <property type="match status" value="1"/>
</dbReference>
<evidence type="ECO:0000256" key="3">
    <source>
        <dbReference type="ARBA" id="ARBA00023002"/>
    </source>
</evidence>
<sequence>MSYNRVGVVTGANKGIGLAIVRQLALQYPQSPLNNGSFLIYLTARDQGRGEAAIKSLEQDAQLKQAKALKADGGLSEIRFHLLDITSSSSIKGLADHLKQTHSDGIDFVINNAGIAMEGFDANMVKTTLDCNYYKTLEASRTFLPLHKPTGRIVNVASMAGKLNKYSEEIRNRFLAAKTEDDVTAIMKDFVAAVEAGKEKEAGFPSAAYAVSKAGLIGGTKALARQQKEAGSGVLINACCPGYVNTDMTKGNGVKTVDEGAQTPVLLAIQDIHGKTGGFWQSEKEIDWVE</sequence>
<comment type="similarity">
    <text evidence="1 4">Belongs to the short-chain dehydrogenases/reductases (SDR) family.</text>
</comment>
<reference evidence="5" key="1">
    <citation type="submission" date="2021-02" db="EMBL/GenBank/DDBJ databases">
        <authorList>
            <person name="Syme A R."/>
            <person name="Syme A R."/>
            <person name="Moolhuijzen P."/>
        </authorList>
    </citation>
    <scope>NUCLEOTIDE SEQUENCE</scope>
    <source>
        <strain evidence="5">W1-1</strain>
    </source>
</reference>
<dbReference type="AlphaFoldDB" id="A0A6S6VXY1"/>
<accession>A0A6S6VXY1</accession>
<dbReference type="PRINTS" id="PR00080">
    <property type="entry name" value="SDRFAMILY"/>
</dbReference>
<protein>
    <submittedName>
        <fullName evidence="5">Carbonyl reductase</fullName>
    </submittedName>
</protein>
<dbReference type="PANTHER" id="PTHR43963:SF6">
    <property type="entry name" value="CHAIN DEHYDROGENASE FAMILY PROTEIN, PUTATIVE (AFU_ORTHOLOGUE AFUA_3G15350)-RELATED"/>
    <property type="match status" value="1"/>
</dbReference>
<evidence type="ECO:0000256" key="2">
    <source>
        <dbReference type="ARBA" id="ARBA00022857"/>
    </source>
</evidence>
<dbReference type="Proteomes" id="UP000472372">
    <property type="component" value="Chromosome 3"/>
</dbReference>
<dbReference type="InterPro" id="IPR002347">
    <property type="entry name" value="SDR_fam"/>
</dbReference>
<name>A0A6S6VXY1_9PLEO</name>
<evidence type="ECO:0000313" key="6">
    <source>
        <dbReference type="Proteomes" id="UP000472372"/>
    </source>
</evidence>
<proteinExistence type="inferred from homology"/>
<dbReference type="Gene3D" id="3.40.50.720">
    <property type="entry name" value="NAD(P)-binding Rossmann-like Domain"/>
    <property type="match status" value="1"/>
</dbReference>
<gene>
    <name evidence="5" type="ORF">PTTW11_03975</name>
</gene>
<dbReference type="InterPro" id="IPR036291">
    <property type="entry name" value="NAD(P)-bd_dom_sf"/>
</dbReference>
<keyword evidence="2" id="KW-0521">NADP</keyword>
<organism evidence="5 6">
    <name type="scientific">Pyrenophora teres f. teres</name>
    <dbReference type="NCBI Taxonomy" id="97479"/>
    <lineage>
        <taxon>Eukaryota</taxon>
        <taxon>Fungi</taxon>
        <taxon>Dikarya</taxon>
        <taxon>Ascomycota</taxon>
        <taxon>Pezizomycotina</taxon>
        <taxon>Dothideomycetes</taxon>
        <taxon>Pleosporomycetidae</taxon>
        <taxon>Pleosporales</taxon>
        <taxon>Pleosporineae</taxon>
        <taxon>Pleosporaceae</taxon>
        <taxon>Pyrenophora</taxon>
    </lineage>
</organism>
<evidence type="ECO:0000256" key="4">
    <source>
        <dbReference type="RuleBase" id="RU000363"/>
    </source>
</evidence>
<dbReference type="SUPFAM" id="SSF51735">
    <property type="entry name" value="NAD(P)-binding Rossmann-fold domains"/>
    <property type="match status" value="1"/>
</dbReference>
<evidence type="ECO:0000256" key="1">
    <source>
        <dbReference type="ARBA" id="ARBA00006484"/>
    </source>
</evidence>
<evidence type="ECO:0000313" key="5">
    <source>
        <dbReference type="EMBL" id="CAE7025828.1"/>
    </source>
</evidence>
<dbReference type="Pfam" id="PF00106">
    <property type="entry name" value="adh_short"/>
    <property type="match status" value="2"/>
</dbReference>
<dbReference type="PRINTS" id="PR00081">
    <property type="entry name" value="GDHRDH"/>
</dbReference>